<keyword evidence="2" id="KW-1185">Reference proteome</keyword>
<evidence type="ECO:0000313" key="2">
    <source>
        <dbReference type="Proteomes" id="UP001157006"/>
    </source>
</evidence>
<organism evidence="1 2">
    <name type="scientific">Vicia faba</name>
    <name type="common">Broad bean</name>
    <name type="synonym">Faba vulgaris</name>
    <dbReference type="NCBI Taxonomy" id="3906"/>
    <lineage>
        <taxon>Eukaryota</taxon>
        <taxon>Viridiplantae</taxon>
        <taxon>Streptophyta</taxon>
        <taxon>Embryophyta</taxon>
        <taxon>Tracheophyta</taxon>
        <taxon>Spermatophyta</taxon>
        <taxon>Magnoliopsida</taxon>
        <taxon>eudicotyledons</taxon>
        <taxon>Gunneridae</taxon>
        <taxon>Pentapetalae</taxon>
        <taxon>rosids</taxon>
        <taxon>fabids</taxon>
        <taxon>Fabales</taxon>
        <taxon>Fabaceae</taxon>
        <taxon>Papilionoideae</taxon>
        <taxon>50 kb inversion clade</taxon>
        <taxon>NPAAA clade</taxon>
        <taxon>Hologalegina</taxon>
        <taxon>IRL clade</taxon>
        <taxon>Fabeae</taxon>
        <taxon>Vicia</taxon>
    </lineage>
</organism>
<dbReference type="Proteomes" id="UP001157006">
    <property type="component" value="Chromosome 2"/>
</dbReference>
<name>A0AAV0ZKP6_VICFA</name>
<dbReference type="AlphaFoldDB" id="A0AAV0ZKP6"/>
<protein>
    <submittedName>
        <fullName evidence="1">Uncharacterized protein</fullName>
    </submittedName>
</protein>
<gene>
    <name evidence="1" type="ORF">VFH_II164920</name>
</gene>
<reference evidence="1 2" key="1">
    <citation type="submission" date="2023-01" db="EMBL/GenBank/DDBJ databases">
        <authorList>
            <person name="Kreplak J."/>
        </authorList>
    </citation>
    <scope>NUCLEOTIDE SEQUENCE [LARGE SCALE GENOMIC DNA]</scope>
</reference>
<accession>A0AAV0ZKP6</accession>
<dbReference type="EMBL" id="OX451737">
    <property type="protein sequence ID" value="CAI8599230.1"/>
    <property type="molecule type" value="Genomic_DNA"/>
</dbReference>
<proteinExistence type="predicted"/>
<evidence type="ECO:0000313" key="1">
    <source>
        <dbReference type="EMBL" id="CAI8599230.1"/>
    </source>
</evidence>
<sequence>MSASKNLSGLGEWWLSVERNMAIGVRPISTRVHETTLFQSFKTPKIRRNGPSREGFVMKSAKNPKMTAFEKNHRVCDYPNPTIRKSPSPLSKKHVAAKPDSFTSSRHDAVTFFYYISDESCSPSSTSLLNLTFMTAFHHFDSKFHLSSDLNVREAYKVKKRKQYILPTRETIWCFFNICIFSFSSFFDSLHPSSFC</sequence>